<dbReference type="InterPro" id="IPR029016">
    <property type="entry name" value="GAF-like_dom_sf"/>
</dbReference>
<dbReference type="GO" id="GO:0003677">
    <property type="term" value="F:DNA binding"/>
    <property type="evidence" value="ECO:0007669"/>
    <property type="project" value="UniProtKB-KW"/>
</dbReference>
<evidence type="ECO:0000313" key="7">
    <source>
        <dbReference type="EMBL" id="OTA85425.1"/>
    </source>
</evidence>
<accession>A0A1Y2UP34</accession>
<dbReference type="Proteomes" id="UP000194286">
    <property type="component" value="Unassembled WGS sequence"/>
</dbReference>
<proteinExistence type="predicted"/>
<evidence type="ECO:0000259" key="4">
    <source>
        <dbReference type="PROSITE" id="PS51077"/>
    </source>
</evidence>
<sequence>MENKLYGAVLLKARQILDYIAGASEAPTLRELDDHLDISKPTIYKILKTLEYCGYIRVEGEDKHYYLGTIFLQYAQAVNNSFNVEEIAKPYLKELCDATNETVNLGIIEDKSVVLLSKLESTNSIKLVSYIGGKMHMYSSAMGKAVLATYNDKQLSAYLTDITFEKLTPNTIDNEQALLTALNETRAQGYSIDDVENQPGVYCLGFALVKNGHTFGAFSISTPEYRMDSQKKEQFVKLGQQTQQKILSAI</sequence>
<dbReference type="PANTHER" id="PTHR30136">
    <property type="entry name" value="HELIX-TURN-HELIX TRANSCRIPTIONAL REGULATOR, ICLR FAMILY"/>
    <property type="match status" value="1"/>
</dbReference>
<dbReference type="Pfam" id="PF09339">
    <property type="entry name" value="HTH_IclR"/>
    <property type="match status" value="1"/>
</dbReference>
<evidence type="ECO:0000256" key="1">
    <source>
        <dbReference type="ARBA" id="ARBA00023015"/>
    </source>
</evidence>
<dbReference type="Gene3D" id="1.10.10.10">
    <property type="entry name" value="Winged helix-like DNA-binding domain superfamily/Winged helix DNA-binding domain"/>
    <property type="match status" value="1"/>
</dbReference>
<dbReference type="GO" id="GO:0003700">
    <property type="term" value="F:DNA-binding transcription factor activity"/>
    <property type="evidence" value="ECO:0007669"/>
    <property type="project" value="TreeGrafter"/>
</dbReference>
<comment type="caution">
    <text evidence="7">The sequence shown here is derived from an EMBL/GenBank/DDBJ whole genome shotgun (WGS) entry which is preliminary data.</text>
</comment>
<dbReference type="SMART" id="SM00346">
    <property type="entry name" value="HTH_ICLR"/>
    <property type="match status" value="1"/>
</dbReference>
<evidence type="ECO:0000256" key="3">
    <source>
        <dbReference type="ARBA" id="ARBA00023163"/>
    </source>
</evidence>
<gene>
    <name evidence="7" type="ORF">BHL82_00460</name>
    <name evidence="6" type="ORF">HF865_03405</name>
</gene>
<dbReference type="RefSeq" id="WP_086135930.1">
    <property type="nucleotide sequence ID" value="NZ_JABAFN010000008.1"/>
</dbReference>
<reference evidence="6 9" key="2">
    <citation type="submission" date="2020-04" db="EMBL/GenBank/DDBJ databases">
        <authorList>
            <person name="Hitch T.C.A."/>
            <person name="Wylensek D."/>
            <person name="Clavel T."/>
        </authorList>
    </citation>
    <scope>NUCLEOTIDE SEQUENCE [LARGE SCALE GENOMIC DNA]</scope>
    <source>
        <strain evidence="6 9">WCA-386-APC-4I</strain>
    </source>
</reference>
<feature type="domain" description="HTH iclR-type" evidence="4">
    <location>
        <begin position="7"/>
        <end position="69"/>
    </location>
</feature>
<dbReference type="AlphaFoldDB" id="A0A1Y2UP34"/>
<dbReference type="Proteomes" id="UP000587270">
    <property type="component" value="Unassembled WGS sequence"/>
</dbReference>
<evidence type="ECO:0000256" key="2">
    <source>
        <dbReference type="ARBA" id="ARBA00023125"/>
    </source>
</evidence>
<dbReference type="SUPFAM" id="SSF46785">
    <property type="entry name" value="Winged helix' DNA-binding domain"/>
    <property type="match status" value="1"/>
</dbReference>
<reference evidence="7 8" key="1">
    <citation type="submission" date="2016-09" db="EMBL/GenBank/DDBJ databases">
        <title>Lactobacillus reuteri KLR3005, genome sequencing and assembly.</title>
        <authorList>
            <person name="Lee J.-Y."/>
            <person name="Kim E.B."/>
            <person name="Choi Y.-J."/>
        </authorList>
    </citation>
    <scope>NUCLEOTIDE SEQUENCE [LARGE SCALE GENOMIC DNA]</scope>
    <source>
        <strain evidence="7 8">KLR3005</strain>
    </source>
</reference>
<feature type="domain" description="IclR-ED" evidence="5">
    <location>
        <begin position="70"/>
        <end position="250"/>
    </location>
</feature>
<dbReference type="Pfam" id="PF01614">
    <property type="entry name" value="IclR_C"/>
    <property type="match status" value="1"/>
</dbReference>
<dbReference type="GO" id="GO:0045892">
    <property type="term" value="P:negative regulation of DNA-templated transcription"/>
    <property type="evidence" value="ECO:0007669"/>
    <property type="project" value="UniProtKB-ARBA"/>
</dbReference>
<dbReference type="InterPro" id="IPR014757">
    <property type="entry name" value="Tscrpt_reg_IclR_C"/>
</dbReference>
<dbReference type="InterPro" id="IPR036390">
    <property type="entry name" value="WH_DNA-bd_sf"/>
</dbReference>
<organism evidence="7 8">
    <name type="scientific">Limosilactobacillus reuteri</name>
    <name type="common">Lactobacillus reuteri</name>
    <dbReference type="NCBI Taxonomy" id="1598"/>
    <lineage>
        <taxon>Bacteria</taxon>
        <taxon>Bacillati</taxon>
        <taxon>Bacillota</taxon>
        <taxon>Bacilli</taxon>
        <taxon>Lactobacillales</taxon>
        <taxon>Lactobacillaceae</taxon>
        <taxon>Limosilactobacillus</taxon>
    </lineage>
</organism>
<dbReference type="PROSITE" id="PS51077">
    <property type="entry name" value="HTH_ICLR"/>
    <property type="match status" value="1"/>
</dbReference>
<evidence type="ECO:0000313" key="9">
    <source>
        <dbReference type="Proteomes" id="UP000587270"/>
    </source>
</evidence>
<dbReference type="PROSITE" id="PS51078">
    <property type="entry name" value="ICLR_ED"/>
    <property type="match status" value="1"/>
</dbReference>
<dbReference type="CDD" id="cd00090">
    <property type="entry name" value="HTH_ARSR"/>
    <property type="match status" value="1"/>
</dbReference>
<name>A0A1Y2UP34_LIMRT</name>
<evidence type="ECO:0000313" key="6">
    <source>
        <dbReference type="EMBL" id="NME21758.1"/>
    </source>
</evidence>
<dbReference type="SUPFAM" id="SSF55781">
    <property type="entry name" value="GAF domain-like"/>
    <property type="match status" value="1"/>
</dbReference>
<keyword evidence="3" id="KW-0804">Transcription</keyword>
<dbReference type="InterPro" id="IPR005471">
    <property type="entry name" value="Tscrpt_reg_IclR_N"/>
</dbReference>
<dbReference type="EMBL" id="JABAFN010000008">
    <property type="protein sequence ID" value="NME21758.1"/>
    <property type="molecule type" value="Genomic_DNA"/>
</dbReference>
<dbReference type="InterPro" id="IPR036388">
    <property type="entry name" value="WH-like_DNA-bd_sf"/>
</dbReference>
<protein>
    <submittedName>
        <fullName evidence="6">IclR family transcriptional regulator</fullName>
    </submittedName>
</protein>
<dbReference type="PANTHER" id="PTHR30136:SF35">
    <property type="entry name" value="HTH-TYPE TRANSCRIPTIONAL REGULATOR RV1719"/>
    <property type="match status" value="1"/>
</dbReference>
<dbReference type="InterPro" id="IPR011991">
    <property type="entry name" value="ArsR-like_HTH"/>
</dbReference>
<evidence type="ECO:0000313" key="8">
    <source>
        <dbReference type="Proteomes" id="UP000194286"/>
    </source>
</evidence>
<dbReference type="InterPro" id="IPR050707">
    <property type="entry name" value="HTH_MetabolicPath_Reg"/>
</dbReference>
<dbReference type="Gene3D" id="3.30.450.40">
    <property type="match status" value="1"/>
</dbReference>
<keyword evidence="2" id="KW-0238">DNA-binding</keyword>
<dbReference type="EMBL" id="MIMU01000084">
    <property type="protein sequence ID" value="OTA85425.1"/>
    <property type="molecule type" value="Genomic_DNA"/>
</dbReference>
<keyword evidence="1" id="KW-0805">Transcription regulation</keyword>
<evidence type="ECO:0000259" key="5">
    <source>
        <dbReference type="PROSITE" id="PS51078"/>
    </source>
</evidence>